<dbReference type="AlphaFoldDB" id="A0AAE3G8K5"/>
<keyword evidence="2" id="KW-1185">Reference proteome</keyword>
<organism evidence="1 2">
    <name type="scientific">Goodfellowiella coeruleoviolacea</name>
    <dbReference type="NCBI Taxonomy" id="334858"/>
    <lineage>
        <taxon>Bacteria</taxon>
        <taxon>Bacillati</taxon>
        <taxon>Actinomycetota</taxon>
        <taxon>Actinomycetes</taxon>
        <taxon>Pseudonocardiales</taxon>
        <taxon>Pseudonocardiaceae</taxon>
        <taxon>Goodfellowiella</taxon>
    </lineage>
</organism>
<reference evidence="1" key="1">
    <citation type="submission" date="2022-06" db="EMBL/GenBank/DDBJ databases">
        <title>Genomic Encyclopedia of Archaeal and Bacterial Type Strains, Phase II (KMG-II): from individual species to whole genera.</title>
        <authorList>
            <person name="Goeker M."/>
        </authorList>
    </citation>
    <scope>NUCLEOTIDE SEQUENCE</scope>
    <source>
        <strain evidence="1">DSM 43935</strain>
    </source>
</reference>
<sequence>MVRVLGPHTGRDWRAVRAGSLEWSCWTTAAHVAHDLLAYAGQVAGRPDDAYLPFDLAIAEDAAPADVLRVVRAVGALLVGALAGADPDTRAWHWGPADPTGFAAMGVAETLLHTHDITQGLGLTWRPPEDLCAAVLGRLLPDAPAGDPAQVLLWATGRGELPGRDRVTAWVWRAALS</sequence>
<dbReference type="EMBL" id="JAMTCK010000001">
    <property type="protein sequence ID" value="MCP2163555.1"/>
    <property type="molecule type" value="Genomic_DNA"/>
</dbReference>
<name>A0AAE3G8K5_9PSEU</name>
<dbReference type="Proteomes" id="UP001206128">
    <property type="component" value="Unassembled WGS sequence"/>
</dbReference>
<comment type="caution">
    <text evidence="1">The sequence shown here is derived from an EMBL/GenBank/DDBJ whole genome shotgun (WGS) entry which is preliminary data.</text>
</comment>
<proteinExistence type="predicted"/>
<accession>A0AAE3G8K5</accession>
<keyword evidence="1" id="KW-0413">Isomerase</keyword>
<dbReference type="SUPFAM" id="SSF109854">
    <property type="entry name" value="DinB/YfiT-like putative metalloenzymes"/>
    <property type="match status" value="1"/>
</dbReference>
<gene>
    <name evidence="1" type="ORF">LX83_000395</name>
</gene>
<protein>
    <submittedName>
        <fullName evidence="1">Mycothiol maleylpyruvate isomerase N-terminal domain</fullName>
    </submittedName>
</protein>
<dbReference type="GO" id="GO:0016853">
    <property type="term" value="F:isomerase activity"/>
    <property type="evidence" value="ECO:0007669"/>
    <property type="project" value="UniProtKB-KW"/>
</dbReference>
<evidence type="ECO:0000313" key="2">
    <source>
        <dbReference type="Proteomes" id="UP001206128"/>
    </source>
</evidence>
<evidence type="ECO:0000313" key="1">
    <source>
        <dbReference type="EMBL" id="MCP2163555.1"/>
    </source>
</evidence>
<dbReference type="InterPro" id="IPR034660">
    <property type="entry name" value="DinB/YfiT-like"/>
</dbReference>